<dbReference type="Pfam" id="PF00561">
    <property type="entry name" value="Abhydrolase_1"/>
    <property type="match status" value="1"/>
</dbReference>
<dbReference type="Gene3D" id="3.40.50.1820">
    <property type="entry name" value="alpha/beta hydrolase"/>
    <property type="match status" value="1"/>
</dbReference>
<organism evidence="2">
    <name type="scientific">uncultured Truepera sp</name>
    <dbReference type="NCBI Taxonomy" id="543023"/>
    <lineage>
        <taxon>Bacteria</taxon>
        <taxon>Thermotogati</taxon>
        <taxon>Deinococcota</taxon>
        <taxon>Deinococci</taxon>
        <taxon>Trueperales</taxon>
        <taxon>Trueperaceae</taxon>
        <taxon>Truepera</taxon>
        <taxon>environmental samples</taxon>
    </lineage>
</organism>
<sequence length="285" mass="31879">MRVDNSMRVRTVQLSQGPIQYLDIGNGPVLLFVHGLLVNGEMWRKVYRPLSARFRCIVPTLPLGGHVEPMREDADFTPTGMADLINEFMAALGLGDATLVGCDTGGALSQLVAVHHPERVGRLVLTNCDAFEHFPPPLLRPFEVLFRLPGGASFFGLAVRLRPVQNLLYALLAHAPLEPTIAEGYFKGFIHSRAVRRDTKKFISSISNRYTLEAAEHFSEFRRPVLVAWGEDDRFFTLRFGERLAQAFPHARLERVEGSKTFVSEDQPEVLNALITDFVLEPVLA</sequence>
<dbReference type="InterPro" id="IPR029058">
    <property type="entry name" value="AB_hydrolase_fold"/>
</dbReference>
<name>A0A6J4VRU6_9DEIN</name>
<proteinExistence type="predicted"/>
<reference evidence="2" key="1">
    <citation type="submission" date="2020-02" db="EMBL/GenBank/DDBJ databases">
        <authorList>
            <person name="Meier V. D."/>
        </authorList>
    </citation>
    <scope>NUCLEOTIDE SEQUENCE</scope>
    <source>
        <strain evidence="2">AVDCRST_MAG86</strain>
    </source>
</reference>
<evidence type="ECO:0000313" key="2">
    <source>
        <dbReference type="EMBL" id="CAA9585753.1"/>
    </source>
</evidence>
<dbReference type="InterPro" id="IPR050266">
    <property type="entry name" value="AB_hydrolase_sf"/>
</dbReference>
<keyword evidence="2" id="KW-0378">Hydrolase</keyword>
<dbReference type="EMBL" id="CADCWP010000313">
    <property type="protein sequence ID" value="CAA9585753.1"/>
    <property type="molecule type" value="Genomic_DNA"/>
</dbReference>
<accession>A0A6J4VRU6</accession>
<gene>
    <name evidence="2" type="ORF">AVDCRST_MAG86-3487</name>
</gene>
<dbReference type="PRINTS" id="PR00111">
    <property type="entry name" value="ABHYDROLASE"/>
</dbReference>
<protein>
    <submittedName>
        <fullName evidence="2">Hydrolase, alpha/beta fold family</fullName>
    </submittedName>
</protein>
<feature type="domain" description="AB hydrolase-1" evidence="1">
    <location>
        <begin position="28"/>
        <end position="265"/>
    </location>
</feature>
<evidence type="ECO:0000259" key="1">
    <source>
        <dbReference type="Pfam" id="PF00561"/>
    </source>
</evidence>
<dbReference type="AlphaFoldDB" id="A0A6J4VRU6"/>
<dbReference type="SUPFAM" id="SSF53474">
    <property type="entry name" value="alpha/beta-Hydrolases"/>
    <property type="match status" value="1"/>
</dbReference>
<dbReference type="InterPro" id="IPR000073">
    <property type="entry name" value="AB_hydrolase_1"/>
</dbReference>
<dbReference type="PANTHER" id="PTHR43798">
    <property type="entry name" value="MONOACYLGLYCEROL LIPASE"/>
    <property type="match status" value="1"/>
</dbReference>
<dbReference type="GO" id="GO:0016787">
    <property type="term" value="F:hydrolase activity"/>
    <property type="evidence" value="ECO:0007669"/>
    <property type="project" value="UniProtKB-KW"/>
</dbReference>